<feature type="transmembrane region" description="Helical" evidence="1">
    <location>
        <begin position="45"/>
        <end position="64"/>
    </location>
</feature>
<dbReference type="AlphaFoldDB" id="A0A285X4Q5"/>
<feature type="transmembrane region" description="Helical" evidence="1">
    <location>
        <begin position="76"/>
        <end position="92"/>
    </location>
</feature>
<sequence>MIKKEIFIGFLTGIGTNLLGMLIYILIFSELPILETLQESVKGDFIGTLITAGAILNFLPFFVFLKKEMTYRARGVLMASIVAALVIAIIKLV</sequence>
<accession>A0A285X4Q5</accession>
<name>A0A285X4Q5_9FLAO</name>
<evidence type="ECO:0000313" key="3">
    <source>
        <dbReference type="Proteomes" id="UP000219193"/>
    </source>
</evidence>
<keyword evidence="1" id="KW-1133">Transmembrane helix</keyword>
<dbReference type="Proteomes" id="UP000219193">
    <property type="component" value="Unassembled WGS sequence"/>
</dbReference>
<dbReference type="RefSeq" id="WP_097055680.1">
    <property type="nucleotide sequence ID" value="NZ_OCMF01000001.1"/>
</dbReference>
<organism evidence="2 3">
    <name type="scientific">Salinimicrobium sediminis</name>
    <dbReference type="NCBI Taxonomy" id="1343891"/>
    <lineage>
        <taxon>Bacteria</taxon>
        <taxon>Pseudomonadati</taxon>
        <taxon>Bacteroidota</taxon>
        <taxon>Flavobacteriia</taxon>
        <taxon>Flavobacteriales</taxon>
        <taxon>Flavobacteriaceae</taxon>
        <taxon>Salinimicrobium</taxon>
    </lineage>
</organism>
<dbReference type="EMBL" id="OCMF01000001">
    <property type="protein sequence ID" value="SOC79986.1"/>
    <property type="molecule type" value="Genomic_DNA"/>
</dbReference>
<keyword evidence="3" id="KW-1185">Reference proteome</keyword>
<evidence type="ECO:0000313" key="2">
    <source>
        <dbReference type="EMBL" id="SOC79986.1"/>
    </source>
</evidence>
<dbReference type="OrthoDB" id="1362378at2"/>
<gene>
    <name evidence="2" type="ORF">SAMN06296241_1528</name>
</gene>
<reference evidence="3" key="1">
    <citation type="submission" date="2017-09" db="EMBL/GenBank/DDBJ databases">
        <authorList>
            <person name="Varghese N."/>
            <person name="Submissions S."/>
        </authorList>
    </citation>
    <scope>NUCLEOTIDE SEQUENCE [LARGE SCALE GENOMIC DNA]</scope>
    <source>
        <strain evidence="3">CGMCC 1.12641</strain>
    </source>
</reference>
<feature type="transmembrane region" description="Helical" evidence="1">
    <location>
        <begin position="7"/>
        <end position="25"/>
    </location>
</feature>
<protein>
    <recommendedName>
        <fullName evidence="4">Permease</fullName>
    </recommendedName>
</protein>
<evidence type="ECO:0008006" key="4">
    <source>
        <dbReference type="Google" id="ProtNLM"/>
    </source>
</evidence>
<evidence type="ECO:0000256" key="1">
    <source>
        <dbReference type="SAM" id="Phobius"/>
    </source>
</evidence>
<proteinExistence type="predicted"/>
<keyword evidence="1" id="KW-0812">Transmembrane</keyword>
<keyword evidence="1" id="KW-0472">Membrane</keyword>